<proteinExistence type="predicted"/>
<accession>A0ABS5DX96</accession>
<keyword evidence="3" id="KW-1185">Reference proteome</keyword>
<feature type="chain" id="PRO_5046189168" description="Lipoprotein" evidence="1">
    <location>
        <begin position="32"/>
        <end position="261"/>
    </location>
</feature>
<sequence length="261" mass="27914">MSVVSNRRQALRVGVAAVASAVGLWANIASAATAGAPKLAVMSMLGRDVHVVETGGQVGSRLSTRVSSLNLKSGLMDNRAMLMIDQYARGHFAPENITMLGTQGQMWTELQQDAMASAAGMRDMVATVTDAARQANCTHALVLMKYRSTAQLQLAYTTIGFGMIEGMGFYVDSEIRTNEIGTQNTTKGVLAPYVYLQLLLIDVNKASLVRSQTAKASTYFVPENGSLTAPWEVLSPEGKVDSLTKLLDAELARLVPSLLKG</sequence>
<protein>
    <recommendedName>
        <fullName evidence="4">Lipoprotein</fullName>
    </recommendedName>
</protein>
<dbReference type="InterPro" id="IPR006311">
    <property type="entry name" value="TAT_signal"/>
</dbReference>
<reference evidence="2 3" key="1">
    <citation type="submission" date="2021-04" db="EMBL/GenBank/DDBJ databases">
        <title>The genome sequence of type strain Ideonella paludis KCTC 32238.</title>
        <authorList>
            <person name="Liu Y."/>
        </authorList>
    </citation>
    <scope>NUCLEOTIDE SEQUENCE [LARGE SCALE GENOMIC DNA]</scope>
    <source>
        <strain evidence="2 3">KCTC 32238</strain>
    </source>
</reference>
<dbReference type="EMBL" id="JAGQDG010000004">
    <property type="protein sequence ID" value="MBQ0935767.1"/>
    <property type="molecule type" value="Genomic_DNA"/>
</dbReference>
<dbReference type="Proteomes" id="UP000672097">
    <property type="component" value="Unassembled WGS sequence"/>
</dbReference>
<feature type="signal peptide" evidence="1">
    <location>
        <begin position="1"/>
        <end position="31"/>
    </location>
</feature>
<keyword evidence="1" id="KW-0732">Signal</keyword>
<dbReference type="RefSeq" id="WP_210809044.1">
    <property type="nucleotide sequence ID" value="NZ_JAGQDG010000004.1"/>
</dbReference>
<organism evidence="2 3">
    <name type="scientific">Ideonella paludis</name>
    <dbReference type="NCBI Taxonomy" id="1233411"/>
    <lineage>
        <taxon>Bacteria</taxon>
        <taxon>Pseudomonadati</taxon>
        <taxon>Pseudomonadota</taxon>
        <taxon>Betaproteobacteria</taxon>
        <taxon>Burkholderiales</taxon>
        <taxon>Sphaerotilaceae</taxon>
        <taxon>Ideonella</taxon>
    </lineage>
</organism>
<evidence type="ECO:0008006" key="4">
    <source>
        <dbReference type="Google" id="ProtNLM"/>
    </source>
</evidence>
<evidence type="ECO:0000313" key="3">
    <source>
        <dbReference type="Proteomes" id="UP000672097"/>
    </source>
</evidence>
<name>A0ABS5DX96_9BURK</name>
<dbReference type="PROSITE" id="PS51318">
    <property type="entry name" value="TAT"/>
    <property type="match status" value="1"/>
</dbReference>
<gene>
    <name evidence="2" type="ORF">KAK11_10540</name>
</gene>
<evidence type="ECO:0000313" key="2">
    <source>
        <dbReference type="EMBL" id="MBQ0935767.1"/>
    </source>
</evidence>
<evidence type="ECO:0000256" key="1">
    <source>
        <dbReference type="SAM" id="SignalP"/>
    </source>
</evidence>
<comment type="caution">
    <text evidence="2">The sequence shown here is derived from an EMBL/GenBank/DDBJ whole genome shotgun (WGS) entry which is preliminary data.</text>
</comment>